<dbReference type="AlphaFoldDB" id="A0AAW2GWJ4"/>
<evidence type="ECO:0000313" key="3">
    <source>
        <dbReference type="EMBL" id="KAL0131674.1"/>
    </source>
</evidence>
<keyword evidence="4" id="KW-1185">Reference proteome</keyword>
<dbReference type="InterPro" id="IPR005612">
    <property type="entry name" value="CCAAT-binding_factor"/>
</dbReference>
<dbReference type="Proteomes" id="UP001430953">
    <property type="component" value="Unassembled WGS sequence"/>
</dbReference>
<accession>A0AAW2GWJ4</accession>
<gene>
    <name evidence="3" type="ORF">PUN28_002902</name>
</gene>
<sequence>MVAFVKRMSTLALQSQHNATLESLGIIKQVIQLGKAAHVLLDTDCTGDGHYQVEIEEPDYCNAHCTALYELVALQRHYHSVVRQLAKNIAYTTPTSGEGSLTTEIAKLSPEELYKEYDPSGVVFKPAVPIPKKTSVKKAPANYSMSSKLEEYVNTVDVENLFADGHVDFYEACKNT</sequence>
<evidence type="ECO:0000259" key="2">
    <source>
        <dbReference type="Pfam" id="PF03914"/>
    </source>
</evidence>
<dbReference type="EMBL" id="JADYXP020000002">
    <property type="protein sequence ID" value="KAL0131674.1"/>
    <property type="molecule type" value="Genomic_DNA"/>
</dbReference>
<name>A0AAW2GWJ4_9HYME</name>
<dbReference type="GO" id="GO:0005730">
    <property type="term" value="C:nucleolus"/>
    <property type="evidence" value="ECO:0007669"/>
    <property type="project" value="TreeGrafter"/>
</dbReference>
<evidence type="ECO:0000256" key="1">
    <source>
        <dbReference type="ARBA" id="ARBA00007797"/>
    </source>
</evidence>
<dbReference type="Pfam" id="PF03914">
    <property type="entry name" value="CBF"/>
    <property type="match status" value="1"/>
</dbReference>
<evidence type="ECO:0000313" key="4">
    <source>
        <dbReference type="Proteomes" id="UP001430953"/>
    </source>
</evidence>
<reference evidence="3 4" key="1">
    <citation type="submission" date="2023-03" db="EMBL/GenBank/DDBJ databases">
        <title>High recombination rates correlate with genetic variation in Cardiocondyla obscurior ants.</title>
        <authorList>
            <person name="Errbii M."/>
        </authorList>
    </citation>
    <scope>NUCLEOTIDE SEQUENCE [LARGE SCALE GENOMIC DNA]</scope>
    <source>
        <strain evidence="3">Alpha-2009</strain>
        <tissue evidence="3">Whole body</tissue>
    </source>
</reference>
<dbReference type="GO" id="GO:0003682">
    <property type="term" value="F:chromatin binding"/>
    <property type="evidence" value="ECO:0007669"/>
    <property type="project" value="TreeGrafter"/>
</dbReference>
<dbReference type="GO" id="GO:0006270">
    <property type="term" value="P:DNA replication initiation"/>
    <property type="evidence" value="ECO:0007669"/>
    <property type="project" value="TreeGrafter"/>
</dbReference>
<feature type="domain" description="CCAAT-binding factor" evidence="2">
    <location>
        <begin position="2"/>
        <end position="86"/>
    </location>
</feature>
<comment type="similarity">
    <text evidence="1">Belongs to the CBF/MAK21 family.</text>
</comment>
<dbReference type="PANTHER" id="PTHR14428">
    <property type="entry name" value="NUCLEOLAR COMPLEX PROTEIN 3"/>
    <property type="match status" value="1"/>
</dbReference>
<dbReference type="InterPro" id="IPR016903">
    <property type="entry name" value="Nucleolar_cplx-assoc_3"/>
</dbReference>
<comment type="caution">
    <text evidence="3">The sequence shown here is derived from an EMBL/GenBank/DDBJ whole genome shotgun (WGS) entry which is preliminary data.</text>
</comment>
<organism evidence="3 4">
    <name type="scientific">Cardiocondyla obscurior</name>
    <dbReference type="NCBI Taxonomy" id="286306"/>
    <lineage>
        <taxon>Eukaryota</taxon>
        <taxon>Metazoa</taxon>
        <taxon>Ecdysozoa</taxon>
        <taxon>Arthropoda</taxon>
        <taxon>Hexapoda</taxon>
        <taxon>Insecta</taxon>
        <taxon>Pterygota</taxon>
        <taxon>Neoptera</taxon>
        <taxon>Endopterygota</taxon>
        <taxon>Hymenoptera</taxon>
        <taxon>Apocrita</taxon>
        <taxon>Aculeata</taxon>
        <taxon>Formicoidea</taxon>
        <taxon>Formicidae</taxon>
        <taxon>Myrmicinae</taxon>
        <taxon>Cardiocondyla</taxon>
    </lineage>
</organism>
<protein>
    <recommendedName>
        <fullName evidence="2">CCAAT-binding factor domain-containing protein</fullName>
    </recommendedName>
</protein>
<proteinExistence type="inferred from homology"/>
<dbReference type="PANTHER" id="PTHR14428:SF5">
    <property type="entry name" value="NUCLEOLAR COMPLEX PROTEIN 3 HOMOLOG"/>
    <property type="match status" value="1"/>
</dbReference>